<name>A0AAW5SR58_MYCNV</name>
<dbReference type="AlphaFoldDB" id="A0AAW5SR58"/>
<reference evidence="2" key="3">
    <citation type="journal article" date="2022" name="BMC Genomics">
        <title>Comparative genome analysis of mycobacteria focusing on tRNA and non-coding RNA.</title>
        <authorList>
            <person name="Behra P.R.K."/>
            <person name="Pettersson B.M.F."/>
            <person name="Ramesh M."/>
            <person name="Das S."/>
            <person name="Dasgupta S."/>
            <person name="Kirsebom L.A."/>
        </authorList>
    </citation>
    <scope>NUCLEOTIDE SEQUENCE</scope>
    <source>
        <strain evidence="2">DSM 44203</strain>
    </source>
</reference>
<dbReference type="EMBL" id="JACKTI010000069">
    <property type="protein sequence ID" value="MCV7026648.1"/>
    <property type="molecule type" value="Genomic_DNA"/>
</dbReference>
<dbReference type="RefSeq" id="WP_067387393.1">
    <property type="nucleotide sequence ID" value="NZ_BCTA01000012.1"/>
</dbReference>
<organism evidence="2 4">
    <name type="scientific">Mycolicibacterium novocastrense</name>
    <name type="common">Mycobacterium novocastrense</name>
    <dbReference type="NCBI Taxonomy" id="59813"/>
    <lineage>
        <taxon>Bacteria</taxon>
        <taxon>Bacillati</taxon>
        <taxon>Actinomycetota</taxon>
        <taxon>Actinomycetes</taxon>
        <taxon>Mycobacteriales</taxon>
        <taxon>Mycobacteriaceae</taxon>
        <taxon>Mycolicibacterium</taxon>
    </lineage>
</organism>
<evidence type="ECO:0000313" key="2">
    <source>
        <dbReference type="EMBL" id="MCV7026648.1"/>
    </source>
</evidence>
<reference evidence="1 3" key="1">
    <citation type="journal article" date="2016" name="Genome Announc.">
        <title>Draft Genome Sequences of Five Rapidly Growing Mycobacterium Species, M. thermoresistibile, M. fortuitum subsp. acetamidolyticum, M. canariasense, M. brisbanense, and M. novocastrense.</title>
        <authorList>
            <person name="Katahira K."/>
            <person name="Ogura Y."/>
            <person name="Gotoh Y."/>
            <person name="Hayashi T."/>
        </authorList>
    </citation>
    <scope>NUCLEOTIDE SEQUENCE [LARGE SCALE GENOMIC DNA]</scope>
    <source>
        <strain evidence="1 3">JCM18114</strain>
    </source>
</reference>
<dbReference type="EMBL" id="BCTA01000012">
    <property type="protein sequence ID" value="GAT07597.1"/>
    <property type="molecule type" value="Genomic_DNA"/>
</dbReference>
<dbReference type="Proteomes" id="UP000069773">
    <property type="component" value="Unassembled WGS sequence"/>
</dbReference>
<protein>
    <submittedName>
        <fullName evidence="2">Uncharacterized protein</fullName>
    </submittedName>
</protein>
<keyword evidence="3" id="KW-1185">Reference proteome</keyword>
<sequence length="134" mass="14973">MAVCGGQFGLDLWPREHDLPPRWDGLVVEWGDWDDTAGVFVCPPPRSPQRCEICGSTRPPLINSGRIWTDPATAPPAIGRVRMRRGRHLVGRITAFRCADCEHDTVLDPNGQMWDLDPTDYTDDGSWDVATRSS</sequence>
<reference evidence="2" key="2">
    <citation type="submission" date="2020-07" db="EMBL/GenBank/DDBJ databases">
        <authorList>
            <person name="Pettersson B.M.F."/>
            <person name="Behra P.R.K."/>
            <person name="Ramesh M."/>
            <person name="Das S."/>
            <person name="Dasgupta S."/>
            <person name="Kirsebom L.A."/>
        </authorList>
    </citation>
    <scope>NUCLEOTIDE SEQUENCE</scope>
    <source>
        <strain evidence="2">DSM 44203</strain>
    </source>
</reference>
<proteinExistence type="predicted"/>
<evidence type="ECO:0000313" key="3">
    <source>
        <dbReference type="Proteomes" id="UP000069773"/>
    </source>
</evidence>
<evidence type="ECO:0000313" key="1">
    <source>
        <dbReference type="EMBL" id="GAT07597.1"/>
    </source>
</evidence>
<accession>A0AAW5SR58</accession>
<comment type="caution">
    <text evidence="2">The sequence shown here is derived from an EMBL/GenBank/DDBJ whole genome shotgun (WGS) entry which is preliminary data.</text>
</comment>
<gene>
    <name evidence="2" type="ORF">H7I77_25405</name>
    <name evidence="1" type="ORF">RMCN_0730</name>
</gene>
<dbReference type="Proteomes" id="UP001207528">
    <property type="component" value="Unassembled WGS sequence"/>
</dbReference>
<evidence type="ECO:0000313" key="4">
    <source>
        <dbReference type="Proteomes" id="UP001207528"/>
    </source>
</evidence>